<dbReference type="PANTHER" id="PTHR33376:SF5">
    <property type="entry name" value="EXTRACYTOPLASMIC SOLUTE RECEPTOR PROTEIN"/>
    <property type="match status" value="1"/>
</dbReference>
<dbReference type="Proteomes" id="UP001287059">
    <property type="component" value="Unassembled WGS sequence"/>
</dbReference>
<keyword evidence="1" id="KW-0732">Signal</keyword>
<keyword evidence="3" id="KW-1185">Reference proteome</keyword>
<dbReference type="PIRSF" id="PIRSF039026">
    <property type="entry name" value="SiaP"/>
    <property type="match status" value="1"/>
</dbReference>
<dbReference type="NCBIfam" id="TIGR01409">
    <property type="entry name" value="TAT_signal_seq"/>
    <property type="match status" value="1"/>
</dbReference>
<dbReference type="Gene3D" id="3.40.190.170">
    <property type="entry name" value="Bacterial extracellular solute-binding protein, family 7"/>
    <property type="match status" value="1"/>
</dbReference>
<dbReference type="Pfam" id="PF03480">
    <property type="entry name" value="DctP"/>
    <property type="match status" value="1"/>
</dbReference>
<organism evidence="2 3">
    <name type="scientific">Mesorhizobium album</name>
    <dbReference type="NCBI Taxonomy" id="3072314"/>
    <lineage>
        <taxon>Bacteria</taxon>
        <taxon>Pseudomonadati</taxon>
        <taxon>Pseudomonadota</taxon>
        <taxon>Alphaproteobacteria</taxon>
        <taxon>Hyphomicrobiales</taxon>
        <taxon>Phyllobacteriaceae</taxon>
        <taxon>Mesorhizobium</taxon>
    </lineage>
</organism>
<dbReference type="SUPFAM" id="SSF53850">
    <property type="entry name" value="Periplasmic binding protein-like II"/>
    <property type="match status" value="1"/>
</dbReference>
<proteinExistence type="predicted"/>
<dbReference type="InterPro" id="IPR038404">
    <property type="entry name" value="TRAP_DctP_sf"/>
</dbReference>
<evidence type="ECO:0000256" key="1">
    <source>
        <dbReference type="ARBA" id="ARBA00022729"/>
    </source>
</evidence>
<evidence type="ECO:0000313" key="3">
    <source>
        <dbReference type="Proteomes" id="UP001287059"/>
    </source>
</evidence>
<sequence length="372" mass="41557">MAEESRSQSRRRFLKTSGLVAGLTATAVTAPWVRRAGAADTITWKIQTSWPAGVGLETFQNWCGTIKEKTGGQLEFQPFKAKDIVGDFELLDGVKNGVLEAMNSFSLYWAGKLPAAAFLSSYTMGLRYPHEWDIFFYSKGGLQAARDLYAKQGLYYVNRIHHGPNIIHSKTPIRSIEDFKDLKLRVPGGMIAETFAKAGAKTTLLPGGEVFSALEKGTIDAADYTGPAVNWALGFQQVTKYISMGPPGLMSVYQPVDLMDFAVNMNVWNQLPDNLKKFVEDEIQVYSNIHFGAIQKADMETWHKFTDAGIEINRLGAEDLQKFQEIAVPIWFEWANKDKDAARIFKLQLEVMENPTVGYVTPDMYQGLSINL</sequence>
<dbReference type="InterPro" id="IPR019546">
    <property type="entry name" value="TAT_signal_bac_arc"/>
</dbReference>
<dbReference type="PANTHER" id="PTHR33376">
    <property type="match status" value="1"/>
</dbReference>
<evidence type="ECO:0000313" key="2">
    <source>
        <dbReference type="EMBL" id="MDX8481634.1"/>
    </source>
</evidence>
<dbReference type="NCBIfam" id="NF037995">
    <property type="entry name" value="TRAP_S1"/>
    <property type="match status" value="1"/>
</dbReference>
<dbReference type="EMBL" id="JAVIIW010000034">
    <property type="protein sequence ID" value="MDX8481634.1"/>
    <property type="molecule type" value="Genomic_DNA"/>
</dbReference>
<dbReference type="PROSITE" id="PS51318">
    <property type="entry name" value="TAT"/>
    <property type="match status" value="1"/>
</dbReference>
<comment type="caution">
    <text evidence="2">The sequence shown here is derived from an EMBL/GenBank/DDBJ whole genome shotgun (WGS) entry which is preliminary data.</text>
</comment>
<protein>
    <submittedName>
        <fullName evidence="2">TRAP transporter substrate-binding protein DctP</fullName>
    </submittedName>
</protein>
<reference evidence="2 3" key="1">
    <citation type="submission" date="2023-08" db="EMBL/GenBank/DDBJ databases">
        <title>Implementing the SeqCode for naming new Mesorhizobium species isolated from Vachellia karroo root nodules.</title>
        <authorList>
            <person name="Van Lill M."/>
        </authorList>
    </citation>
    <scope>NUCLEOTIDE SEQUENCE [LARGE SCALE GENOMIC DNA]</scope>
    <source>
        <strain evidence="2 3">VK24D</strain>
    </source>
</reference>
<dbReference type="InterPro" id="IPR018389">
    <property type="entry name" value="DctP_fam"/>
</dbReference>
<dbReference type="CDD" id="cd13681">
    <property type="entry name" value="PBP2_TRAP_lactate"/>
    <property type="match status" value="1"/>
</dbReference>
<name>A0ABU4Y3V8_9HYPH</name>
<dbReference type="InterPro" id="IPR026289">
    <property type="entry name" value="SBP_TakP-like"/>
</dbReference>
<accession>A0ABU4Y3V8</accession>
<gene>
    <name evidence="2" type="primary">dctP</name>
    <name evidence="2" type="ORF">RFN28_24695</name>
</gene>
<dbReference type="InterPro" id="IPR006311">
    <property type="entry name" value="TAT_signal"/>
</dbReference>
<dbReference type="RefSeq" id="WP_320289788.1">
    <property type="nucleotide sequence ID" value="NZ_JAVIIW010000034.1"/>
</dbReference>
<dbReference type="InterPro" id="IPR041721">
    <property type="entry name" value="TTHA0766"/>
</dbReference>